<dbReference type="AlphaFoldDB" id="L7CCC6"/>
<accession>L7CCC6</accession>
<protein>
    <submittedName>
        <fullName evidence="1">Uncharacterized protein</fullName>
    </submittedName>
</protein>
<gene>
    <name evidence="1" type="ORF">RBSWK_04370</name>
</gene>
<dbReference type="Proteomes" id="UP000010959">
    <property type="component" value="Unassembled WGS sequence"/>
</dbReference>
<evidence type="ECO:0000313" key="2">
    <source>
        <dbReference type="Proteomes" id="UP000010959"/>
    </source>
</evidence>
<sequence>MHAHKESFQDSTKLSDRREGLFDLPRKILIEYWKDTGLLVNLNS</sequence>
<evidence type="ECO:0000313" key="1">
    <source>
        <dbReference type="EMBL" id="ELP31864.1"/>
    </source>
</evidence>
<organism evidence="1 2">
    <name type="scientific">Rhodopirellula baltica SWK14</name>
    <dbReference type="NCBI Taxonomy" id="993516"/>
    <lineage>
        <taxon>Bacteria</taxon>
        <taxon>Pseudomonadati</taxon>
        <taxon>Planctomycetota</taxon>
        <taxon>Planctomycetia</taxon>
        <taxon>Pirellulales</taxon>
        <taxon>Pirellulaceae</taxon>
        <taxon>Rhodopirellula</taxon>
    </lineage>
</organism>
<dbReference type="EMBL" id="AMWG01000118">
    <property type="protein sequence ID" value="ELP31864.1"/>
    <property type="molecule type" value="Genomic_DNA"/>
</dbReference>
<name>L7CCC6_RHOBT</name>
<reference evidence="1 2" key="1">
    <citation type="journal article" date="2013" name="Mar. Genomics">
        <title>Expression of sulfatases in Rhodopirellula baltica and the diversity of sulfatases in the genus Rhodopirellula.</title>
        <authorList>
            <person name="Wegner C.E."/>
            <person name="Richter-Heitmann T."/>
            <person name="Klindworth A."/>
            <person name="Klockow C."/>
            <person name="Richter M."/>
            <person name="Achstetter T."/>
            <person name="Glockner F.O."/>
            <person name="Harder J."/>
        </authorList>
    </citation>
    <scope>NUCLEOTIDE SEQUENCE [LARGE SCALE GENOMIC DNA]</scope>
    <source>
        <strain evidence="1 2">SWK14</strain>
    </source>
</reference>
<proteinExistence type="predicted"/>
<comment type="caution">
    <text evidence="1">The sequence shown here is derived from an EMBL/GenBank/DDBJ whole genome shotgun (WGS) entry which is preliminary data.</text>
</comment>